<proteinExistence type="predicted"/>
<feature type="domain" description="CCHC-type" evidence="3">
    <location>
        <begin position="27"/>
        <end position="41"/>
    </location>
</feature>
<dbReference type="InterPro" id="IPR036875">
    <property type="entry name" value="Znf_CCHC_sf"/>
</dbReference>
<name>A0A2X0KE77_9BASI</name>
<evidence type="ECO:0000259" key="3">
    <source>
        <dbReference type="PROSITE" id="PS50158"/>
    </source>
</evidence>
<dbReference type="CDD" id="cd00303">
    <property type="entry name" value="retropepsin_like"/>
    <property type="match status" value="1"/>
</dbReference>
<dbReference type="Proteomes" id="UP000249723">
    <property type="component" value="Unassembled WGS sequence"/>
</dbReference>
<evidence type="ECO:0000256" key="1">
    <source>
        <dbReference type="ARBA" id="ARBA00022664"/>
    </source>
</evidence>
<keyword evidence="1" id="KW-0507">mRNA processing</keyword>
<organism evidence="4 5">
    <name type="scientific">Microbotryum saponariae</name>
    <dbReference type="NCBI Taxonomy" id="289078"/>
    <lineage>
        <taxon>Eukaryota</taxon>
        <taxon>Fungi</taxon>
        <taxon>Dikarya</taxon>
        <taxon>Basidiomycota</taxon>
        <taxon>Pucciniomycotina</taxon>
        <taxon>Microbotryomycetes</taxon>
        <taxon>Microbotryales</taxon>
        <taxon>Microbotryaceae</taxon>
        <taxon>Microbotryum</taxon>
    </lineage>
</organism>
<dbReference type="Gene3D" id="4.10.60.10">
    <property type="entry name" value="Zinc finger, CCHC-type"/>
    <property type="match status" value="1"/>
</dbReference>
<gene>
    <name evidence="4" type="ORF">BZ3500_MVSOF-1268-A1-R1_CHR5-1G07630</name>
</gene>
<keyword evidence="5" id="KW-1185">Reference proteome</keyword>
<evidence type="ECO:0000313" key="5">
    <source>
        <dbReference type="Proteomes" id="UP000249723"/>
    </source>
</evidence>
<protein>
    <submittedName>
        <fullName evidence="4">BZ3500_MvSof-1268-A1-R1_Chr5-1g07630 protein</fullName>
    </submittedName>
</protein>
<evidence type="ECO:0000256" key="2">
    <source>
        <dbReference type="PROSITE-ProRule" id="PRU00047"/>
    </source>
</evidence>
<evidence type="ECO:0000313" key="4">
    <source>
        <dbReference type="EMBL" id="SCZ91722.1"/>
    </source>
</evidence>
<dbReference type="GO" id="GO:0003676">
    <property type="term" value="F:nucleic acid binding"/>
    <property type="evidence" value="ECO:0007669"/>
    <property type="project" value="InterPro"/>
</dbReference>
<dbReference type="PROSITE" id="PS50158">
    <property type="entry name" value="ZF_CCHC"/>
    <property type="match status" value="1"/>
</dbReference>
<dbReference type="InterPro" id="IPR001878">
    <property type="entry name" value="Znf_CCHC"/>
</dbReference>
<keyword evidence="2" id="KW-0479">Metal-binding</keyword>
<keyword evidence="2" id="KW-0863">Zinc-finger</keyword>
<dbReference type="SUPFAM" id="SSF57756">
    <property type="entry name" value="Retrovirus zinc finger-like domains"/>
    <property type="match status" value="1"/>
</dbReference>
<dbReference type="GO" id="GO:0008270">
    <property type="term" value="F:zinc ion binding"/>
    <property type="evidence" value="ECO:0007669"/>
    <property type="project" value="UniProtKB-KW"/>
</dbReference>
<dbReference type="GO" id="GO:0006397">
    <property type="term" value="P:mRNA processing"/>
    <property type="evidence" value="ECO:0007669"/>
    <property type="project" value="UniProtKB-KW"/>
</dbReference>
<accession>A0A2X0KE77</accession>
<dbReference type="OrthoDB" id="2676613at2759"/>
<sequence>MDVDATTTRRAPLTPQEREQRLKNNLCLYCGEGGHQVSSCPAAPRKYPGQRPLPSCTHEDITHANGITRSPPLPVYTTLASTLDTQPFDHLVLPLDFCLESPVSGSALIDSGATSLFIDDSFVSRHGLVRRPYSTPIPLFVIDGRPIASGHVTHFVRLTITLGGHSQVICHGHQIADVTQLGTYWSRRF</sequence>
<dbReference type="InterPro" id="IPR021109">
    <property type="entry name" value="Peptidase_aspartic_dom_sf"/>
</dbReference>
<dbReference type="Gene3D" id="2.40.70.10">
    <property type="entry name" value="Acid Proteases"/>
    <property type="match status" value="1"/>
</dbReference>
<dbReference type="EMBL" id="FMWP01000016">
    <property type="protein sequence ID" value="SCZ91722.1"/>
    <property type="molecule type" value="Genomic_DNA"/>
</dbReference>
<reference evidence="5" key="1">
    <citation type="submission" date="2016-10" db="EMBL/GenBank/DDBJ databases">
        <authorList>
            <person name="Jeantristanb JTB J.-T."/>
            <person name="Ricardo R."/>
        </authorList>
    </citation>
    <scope>NUCLEOTIDE SEQUENCE [LARGE SCALE GENOMIC DNA]</scope>
</reference>
<dbReference type="AlphaFoldDB" id="A0A2X0KE77"/>
<keyword evidence="2" id="KW-0862">Zinc</keyword>